<sequence>MPSSVQDQGARRYRRGMSTIWFDPDDDATELVQALEAEGYAVRVRREEFAGEEDHEDTSTVLEVEPFDDGVEALVDVYGGWLPGDERLPADALDPVEPVDLPSEPRRFKER</sequence>
<feature type="region of interest" description="Disordered" evidence="1">
    <location>
        <begin position="86"/>
        <end position="111"/>
    </location>
</feature>
<protein>
    <submittedName>
        <fullName evidence="2">Uncharacterized protein</fullName>
    </submittedName>
</protein>
<reference evidence="2 3" key="1">
    <citation type="journal article" date="2019" name="Int. J. Syst. Evol. Microbiol.">
        <title>The Global Catalogue of Microorganisms (GCM) 10K type strain sequencing project: providing services to taxonomists for standard genome sequencing and annotation.</title>
        <authorList>
            <consortium name="The Broad Institute Genomics Platform"/>
            <consortium name="The Broad Institute Genome Sequencing Center for Infectious Disease"/>
            <person name="Wu L."/>
            <person name="Ma J."/>
        </authorList>
    </citation>
    <scope>NUCLEOTIDE SEQUENCE [LARGE SCALE GENOMIC DNA]</scope>
    <source>
        <strain evidence="2 3">JCM 15749</strain>
    </source>
</reference>
<organism evidence="2 3">
    <name type="scientific">Aeromicrobium halocynthiae</name>
    <dbReference type="NCBI Taxonomy" id="560557"/>
    <lineage>
        <taxon>Bacteria</taxon>
        <taxon>Bacillati</taxon>
        <taxon>Actinomycetota</taxon>
        <taxon>Actinomycetes</taxon>
        <taxon>Propionibacteriales</taxon>
        <taxon>Nocardioidaceae</taxon>
        <taxon>Aeromicrobium</taxon>
    </lineage>
</organism>
<dbReference type="EMBL" id="BAAAPY010000010">
    <property type="protein sequence ID" value="GAA2083047.1"/>
    <property type="molecule type" value="Genomic_DNA"/>
</dbReference>
<keyword evidence="3" id="KW-1185">Reference proteome</keyword>
<comment type="caution">
    <text evidence="2">The sequence shown here is derived from an EMBL/GenBank/DDBJ whole genome shotgun (WGS) entry which is preliminary data.</text>
</comment>
<name>A0ABN2W3T1_9ACTN</name>
<dbReference type="Proteomes" id="UP001501480">
    <property type="component" value="Unassembled WGS sequence"/>
</dbReference>
<evidence type="ECO:0000313" key="3">
    <source>
        <dbReference type="Proteomes" id="UP001501480"/>
    </source>
</evidence>
<evidence type="ECO:0000313" key="2">
    <source>
        <dbReference type="EMBL" id="GAA2083047.1"/>
    </source>
</evidence>
<gene>
    <name evidence="2" type="ORF">GCM10009821_25050</name>
</gene>
<accession>A0ABN2W3T1</accession>
<proteinExistence type="predicted"/>
<evidence type="ECO:0000256" key="1">
    <source>
        <dbReference type="SAM" id="MobiDB-lite"/>
    </source>
</evidence>